<accession>A0ABU0PD72</accession>
<comment type="caution">
    <text evidence="4">The sequence shown here is derived from an EMBL/GenBank/DDBJ whole genome shotgun (WGS) entry which is preliminary data.</text>
</comment>
<dbReference type="Pfam" id="PF00583">
    <property type="entry name" value="Acetyltransf_1"/>
    <property type="match status" value="1"/>
</dbReference>
<evidence type="ECO:0000256" key="1">
    <source>
        <dbReference type="ARBA" id="ARBA00022679"/>
    </source>
</evidence>
<dbReference type="InterPro" id="IPR000182">
    <property type="entry name" value="GNAT_dom"/>
</dbReference>
<feature type="domain" description="N-acetyltransferase" evidence="3">
    <location>
        <begin position="8"/>
        <end position="152"/>
    </location>
</feature>
<evidence type="ECO:0000256" key="2">
    <source>
        <dbReference type="ARBA" id="ARBA00023315"/>
    </source>
</evidence>
<name>A0ABU0PD72_9MICO</name>
<dbReference type="Proteomes" id="UP001239085">
    <property type="component" value="Unassembled WGS sequence"/>
</dbReference>
<dbReference type="PANTHER" id="PTHR43072:SF51">
    <property type="entry name" value="ABC SUPERFAMILY TRANSPORT PROTEIN"/>
    <property type="match status" value="1"/>
</dbReference>
<dbReference type="EMBL" id="JAUSXK010000001">
    <property type="protein sequence ID" value="MDQ0645265.1"/>
    <property type="molecule type" value="Genomic_DNA"/>
</dbReference>
<sequence>MRTSGTTWTVRAFERHDADAVVSLWHEAGLTRPWNDPHEDIERKLRVQPELFLVAEMPSADDMNRLVGTVMAGYDGHRGWLYYLATSPDLRGAGIGRALVSEAERRLTEMGCPKVQLMVRRGNEAVLDFYDQLGYERFDVANTGKRLISDVR</sequence>
<evidence type="ECO:0000313" key="4">
    <source>
        <dbReference type="EMBL" id="MDQ0645265.1"/>
    </source>
</evidence>
<dbReference type="NCBIfam" id="NF002959">
    <property type="entry name" value="PRK03624.1"/>
    <property type="match status" value="1"/>
</dbReference>
<gene>
    <name evidence="4" type="ORF">QFZ46_003425</name>
</gene>
<dbReference type="InterPro" id="IPR016181">
    <property type="entry name" value="Acyl_CoA_acyltransferase"/>
</dbReference>
<dbReference type="CDD" id="cd04301">
    <property type="entry name" value="NAT_SF"/>
    <property type="match status" value="1"/>
</dbReference>
<reference evidence="4 5" key="1">
    <citation type="submission" date="2023-07" db="EMBL/GenBank/DDBJ databases">
        <title>Comparative genomics of wheat-associated soil bacteria to identify genetic determinants of phenazine resistance.</title>
        <authorList>
            <person name="Mouncey N."/>
        </authorList>
    </citation>
    <scope>NUCLEOTIDE SEQUENCE [LARGE SCALE GENOMIC DNA]</scope>
    <source>
        <strain evidence="4 5">W2I7</strain>
    </source>
</reference>
<proteinExistence type="predicted"/>
<protein>
    <submittedName>
        <fullName evidence="4">Ribosomal protein S18 acetylase RimI-like enzyme</fullName>
    </submittedName>
</protein>
<keyword evidence="5" id="KW-1185">Reference proteome</keyword>
<dbReference type="SUPFAM" id="SSF55729">
    <property type="entry name" value="Acyl-CoA N-acyltransferases (Nat)"/>
    <property type="match status" value="1"/>
</dbReference>
<evidence type="ECO:0000259" key="3">
    <source>
        <dbReference type="PROSITE" id="PS51186"/>
    </source>
</evidence>
<dbReference type="RefSeq" id="WP_307363419.1">
    <property type="nucleotide sequence ID" value="NZ_JAUSXK010000001.1"/>
</dbReference>
<dbReference type="Gene3D" id="3.40.630.30">
    <property type="match status" value="1"/>
</dbReference>
<evidence type="ECO:0000313" key="5">
    <source>
        <dbReference type="Proteomes" id="UP001239085"/>
    </source>
</evidence>
<dbReference type="PROSITE" id="PS51186">
    <property type="entry name" value="GNAT"/>
    <property type="match status" value="1"/>
</dbReference>
<keyword evidence="1" id="KW-0808">Transferase</keyword>
<dbReference type="PANTHER" id="PTHR43072">
    <property type="entry name" value="N-ACETYLTRANSFERASE"/>
    <property type="match status" value="1"/>
</dbReference>
<organism evidence="4 5">
    <name type="scientific">Microbacterium murale</name>
    <dbReference type="NCBI Taxonomy" id="1081040"/>
    <lineage>
        <taxon>Bacteria</taxon>
        <taxon>Bacillati</taxon>
        <taxon>Actinomycetota</taxon>
        <taxon>Actinomycetes</taxon>
        <taxon>Micrococcales</taxon>
        <taxon>Microbacteriaceae</taxon>
        <taxon>Microbacterium</taxon>
    </lineage>
</organism>
<keyword evidence="2" id="KW-0012">Acyltransferase</keyword>